<proteinExistence type="predicted"/>
<gene>
    <name evidence="1" type="ORF">RTCCBAU85039_6460</name>
    <name evidence="2" type="ORF">SAMN05216228_106618</name>
</gene>
<organism evidence="1 3">
    <name type="scientific">Rhizobium tibeticum</name>
    <dbReference type="NCBI Taxonomy" id="501024"/>
    <lineage>
        <taxon>Bacteria</taxon>
        <taxon>Pseudomonadati</taxon>
        <taxon>Pseudomonadota</taxon>
        <taxon>Alphaproteobacteria</taxon>
        <taxon>Hyphomicrobiales</taxon>
        <taxon>Rhizobiaceae</taxon>
        <taxon>Rhizobium/Agrobacterium group</taxon>
        <taxon>Rhizobium</taxon>
    </lineage>
</organism>
<dbReference type="Proteomes" id="UP000183063">
    <property type="component" value="Unassembled WGS sequence"/>
</dbReference>
<reference evidence="1" key="3">
    <citation type="submission" date="2016-10" db="EMBL/GenBank/DDBJ databases">
        <authorList>
            <person name="de Groot N.N."/>
        </authorList>
    </citation>
    <scope>NUCLEOTIDE SEQUENCE [LARGE SCALE GENOMIC DNA]</scope>
    <source>
        <strain evidence="1">CCBAU85039</strain>
    </source>
</reference>
<keyword evidence="4" id="KW-1185">Reference proteome</keyword>
<evidence type="ECO:0000313" key="4">
    <source>
        <dbReference type="Proteomes" id="UP000198939"/>
    </source>
</evidence>
<reference evidence="3" key="1">
    <citation type="submission" date="2016-10" db="EMBL/GenBank/DDBJ databases">
        <authorList>
            <person name="Wibberg D."/>
        </authorList>
    </citation>
    <scope>NUCLEOTIDE SEQUENCE [LARGE SCALE GENOMIC DNA]</scope>
</reference>
<sequence length="66" mass="6625">MAFAVNRHNEAQAISSVITAALLHGSATPCSSGLMLPAIPEGDYLTLLESVTAPFGAADGLGLGAR</sequence>
<dbReference type="EMBL" id="FNXB01000075">
    <property type="protein sequence ID" value="SEI20731.1"/>
    <property type="molecule type" value="Genomic_DNA"/>
</dbReference>
<dbReference type="STRING" id="501024.RTCCBAU85039_6460"/>
<protein>
    <submittedName>
        <fullName evidence="1">Uncharacterized protein</fullName>
    </submittedName>
</protein>
<dbReference type="AlphaFoldDB" id="A0A1H8WJ27"/>
<dbReference type="Proteomes" id="UP000198939">
    <property type="component" value="Unassembled WGS sequence"/>
</dbReference>
<dbReference type="EMBL" id="FOCV01000066">
    <property type="protein sequence ID" value="SEP27694.1"/>
    <property type="molecule type" value="Genomic_DNA"/>
</dbReference>
<name>A0A1H8WJ27_9HYPH</name>
<accession>A0A1H8WJ27</accession>
<evidence type="ECO:0000313" key="2">
    <source>
        <dbReference type="EMBL" id="SEP27694.1"/>
    </source>
</evidence>
<evidence type="ECO:0000313" key="1">
    <source>
        <dbReference type="EMBL" id="SEI20731.1"/>
    </source>
</evidence>
<reference evidence="2 4" key="2">
    <citation type="submission" date="2016-10" db="EMBL/GenBank/DDBJ databases">
        <authorList>
            <person name="Varghese N."/>
            <person name="Submissions S."/>
        </authorList>
    </citation>
    <scope>NUCLEOTIDE SEQUENCE [LARGE SCALE GENOMIC DNA]</scope>
    <source>
        <strain evidence="2 4">CGMCC 1.7071</strain>
    </source>
</reference>
<evidence type="ECO:0000313" key="3">
    <source>
        <dbReference type="Proteomes" id="UP000183063"/>
    </source>
</evidence>